<keyword evidence="8" id="KW-0131">Cell cycle</keyword>
<dbReference type="Pfam" id="PF03799">
    <property type="entry name" value="FtsQ_DivIB_C"/>
    <property type="match status" value="1"/>
</dbReference>
<dbReference type="InterPro" id="IPR034746">
    <property type="entry name" value="POTRA"/>
</dbReference>
<evidence type="ECO:0000256" key="8">
    <source>
        <dbReference type="ARBA" id="ARBA00023306"/>
    </source>
</evidence>
<dbReference type="PANTHER" id="PTHR35851">
    <property type="entry name" value="CELL DIVISION PROTEIN FTSQ"/>
    <property type="match status" value="1"/>
</dbReference>
<dbReference type="Proteomes" id="UP000749471">
    <property type="component" value="Unassembled WGS sequence"/>
</dbReference>
<evidence type="ECO:0000256" key="1">
    <source>
        <dbReference type="ARBA" id="ARBA00004370"/>
    </source>
</evidence>
<keyword evidence="2" id="KW-1003">Cell membrane</keyword>
<keyword evidence="4" id="KW-0132">Cell division</keyword>
<dbReference type="Pfam" id="PF08478">
    <property type="entry name" value="POTRA_1"/>
    <property type="match status" value="1"/>
</dbReference>
<dbReference type="InterPro" id="IPR013685">
    <property type="entry name" value="POTRA_FtsQ_type"/>
</dbReference>
<sequence length="249" mass="28691">MKKRSRVEKKLRRRKMFFRFVLLIFIFSLLIMLAFKTTFFNINNIKVIGNKKMTYDNLVNASLIKSGENIFKVSTRTGEKALKNLPYIKEAKIRRKLPKTIIIEVDERKEIALIKNISTFLYIDIDGYVLQAKNNNEDKLPIIVGLNIDNLKPSDNIYSQIENKEIIDLITVSNSLKILPEIETIDMTDNNNINITLNNGISVAFGGIDNVKYKLSFLSKILKDIEEKEISCKMILMNKGENPIIITDN</sequence>
<evidence type="ECO:0000256" key="6">
    <source>
        <dbReference type="ARBA" id="ARBA00022989"/>
    </source>
</evidence>
<keyword evidence="5" id="KW-0812">Transmembrane</keyword>
<reference evidence="10 11" key="1">
    <citation type="submission" date="2021-06" db="EMBL/GenBank/DDBJ databases">
        <authorList>
            <person name="Sun Q."/>
            <person name="Li D."/>
        </authorList>
    </citation>
    <scope>NUCLEOTIDE SEQUENCE [LARGE SCALE GENOMIC DNA]</scope>
    <source>
        <strain evidence="10 11">MSJ-40</strain>
    </source>
</reference>
<evidence type="ECO:0000256" key="4">
    <source>
        <dbReference type="ARBA" id="ARBA00022618"/>
    </source>
</evidence>
<keyword evidence="7" id="KW-0472">Membrane</keyword>
<feature type="domain" description="POTRA" evidence="9">
    <location>
        <begin position="40"/>
        <end position="108"/>
    </location>
</feature>
<evidence type="ECO:0000256" key="2">
    <source>
        <dbReference type="ARBA" id="ARBA00022475"/>
    </source>
</evidence>
<comment type="subcellular location">
    <subcellularLocation>
        <location evidence="1">Membrane</location>
    </subcellularLocation>
</comment>
<evidence type="ECO:0000256" key="5">
    <source>
        <dbReference type="ARBA" id="ARBA00022692"/>
    </source>
</evidence>
<evidence type="ECO:0000256" key="7">
    <source>
        <dbReference type="ARBA" id="ARBA00023136"/>
    </source>
</evidence>
<organism evidence="10 11">
    <name type="scientific">Tissierella simiarum</name>
    <dbReference type="NCBI Taxonomy" id="2841534"/>
    <lineage>
        <taxon>Bacteria</taxon>
        <taxon>Bacillati</taxon>
        <taxon>Bacillota</taxon>
        <taxon>Tissierellia</taxon>
        <taxon>Tissierellales</taxon>
        <taxon>Tissierellaceae</taxon>
        <taxon>Tissierella</taxon>
    </lineage>
</organism>
<proteinExistence type="predicted"/>
<gene>
    <name evidence="10" type="ORF">KQI42_09145</name>
</gene>
<dbReference type="RefSeq" id="WP_216519062.1">
    <property type="nucleotide sequence ID" value="NZ_JAHLPM010000007.1"/>
</dbReference>
<keyword evidence="6" id="KW-1133">Transmembrane helix</keyword>
<protein>
    <submittedName>
        <fullName evidence="10">FtsQ-type POTRA domain-containing protein</fullName>
    </submittedName>
</protein>
<accession>A0ABS6E7G9</accession>
<dbReference type="InterPro" id="IPR026579">
    <property type="entry name" value="FtsQ"/>
</dbReference>
<keyword evidence="11" id="KW-1185">Reference proteome</keyword>
<dbReference type="InterPro" id="IPR005548">
    <property type="entry name" value="Cell_div_FtsQ/DivIB_C"/>
</dbReference>
<evidence type="ECO:0000313" key="10">
    <source>
        <dbReference type="EMBL" id="MBU5438173.1"/>
    </source>
</evidence>
<name>A0ABS6E7G9_9FIRM</name>
<dbReference type="PROSITE" id="PS51779">
    <property type="entry name" value="POTRA"/>
    <property type="match status" value="1"/>
</dbReference>
<comment type="caution">
    <text evidence="10">The sequence shown here is derived from an EMBL/GenBank/DDBJ whole genome shotgun (WGS) entry which is preliminary data.</text>
</comment>
<dbReference type="EMBL" id="JAHLPM010000007">
    <property type="protein sequence ID" value="MBU5438173.1"/>
    <property type="molecule type" value="Genomic_DNA"/>
</dbReference>
<evidence type="ECO:0000256" key="3">
    <source>
        <dbReference type="ARBA" id="ARBA00022519"/>
    </source>
</evidence>
<keyword evidence="3" id="KW-0997">Cell inner membrane</keyword>
<evidence type="ECO:0000259" key="9">
    <source>
        <dbReference type="PROSITE" id="PS51779"/>
    </source>
</evidence>
<dbReference type="PANTHER" id="PTHR35851:SF1">
    <property type="entry name" value="CELL DIVISION PROTEIN FTSQ"/>
    <property type="match status" value="1"/>
</dbReference>
<evidence type="ECO:0000313" key="11">
    <source>
        <dbReference type="Proteomes" id="UP000749471"/>
    </source>
</evidence>